<dbReference type="AlphaFoldDB" id="V6JMB5"/>
<protein>
    <recommendedName>
        <fullName evidence="3">Histidine kinase/HSP90-like ATPase domain-containing protein</fullName>
    </recommendedName>
</protein>
<keyword evidence="2" id="KW-0472">Membrane</keyword>
<keyword evidence="4" id="KW-0614">Plasmid</keyword>
<dbReference type="PATRIC" id="fig|1352936.5.peg.9534"/>
<dbReference type="Gene3D" id="3.30.565.10">
    <property type="entry name" value="Histidine kinase-like ATPase, C-terminal domain"/>
    <property type="match status" value="1"/>
</dbReference>
<dbReference type="Proteomes" id="UP000017984">
    <property type="component" value="Plasmid pSros1"/>
</dbReference>
<comment type="caution">
    <text evidence="4">The sequence shown here is derived from an EMBL/GenBank/DDBJ whole genome shotgun (WGS) entry which is preliminary data.</text>
</comment>
<evidence type="ECO:0000256" key="2">
    <source>
        <dbReference type="SAM" id="Phobius"/>
    </source>
</evidence>
<sequence>MLEADDGTPVVTDVLPREPGSVPKARQLVREALVAWELTHLTDAAELIISELSANAVQHTRYPVFRVKVQRCHDGRVRLAVIDKSTAEPVLRPMDDEAEEGRGLALVAAVAHEWGIDPLGWGKRVWADLEVPEPSEQHHRQWQPDEVRMWHTHRAQALYLLVLLAVMGALVILIMHGHQTEGGIR</sequence>
<feature type="domain" description="Histidine kinase/HSP90-like ATPase" evidence="3">
    <location>
        <begin position="16"/>
        <end position="116"/>
    </location>
</feature>
<dbReference type="PANTHER" id="PTHR35526">
    <property type="entry name" value="ANTI-SIGMA-F FACTOR RSBW-RELATED"/>
    <property type="match status" value="1"/>
</dbReference>
<dbReference type="PANTHER" id="PTHR35526:SF3">
    <property type="entry name" value="ANTI-SIGMA-F FACTOR RSBW"/>
    <property type="match status" value="1"/>
</dbReference>
<dbReference type="SUPFAM" id="SSF55874">
    <property type="entry name" value="ATPase domain of HSP90 chaperone/DNA topoisomerase II/histidine kinase"/>
    <property type="match status" value="1"/>
</dbReference>
<keyword evidence="1" id="KW-0418">Kinase</keyword>
<dbReference type="InterPro" id="IPR003594">
    <property type="entry name" value="HATPase_dom"/>
</dbReference>
<keyword evidence="5" id="KW-1185">Reference proteome</keyword>
<keyword evidence="1" id="KW-0808">Transferase</keyword>
<organism evidence="4 5">
    <name type="scientific">Streptomyces roseochromogenus subsp. oscitans DS 12.976</name>
    <dbReference type="NCBI Taxonomy" id="1352936"/>
    <lineage>
        <taxon>Bacteria</taxon>
        <taxon>Bacillati</taxon>
        <taxon>Actinomycetota</taxon>
        <taxon>Actinomycetes</taxon>
        <taxon>Kitasatosporales</taxon>
        <taxon>Streptomycetaceae</taxon>
        <taxon>Streptomyces</taxon>
    </lineage>
</organism>
<dbReference type="InterPro" id="IPR050267">
    <property type="entry name" value="Anti-sigma-factor_SerPK"/>
</dbReference>
<evidence type="ECO:0000256" key="1">
    <source>
        <dbReference type="ARBA" id="ARBA00022527"/>
    </source>
</evidence>
<evidence type="ECO:0000313" key="5">
    <source>
        <dbReference type="Proteomes" id="UP000017984"/>
    </source>
</evidence>
<feature type="transmembrane region" description="Helical" evidence="2">
    <location>
        <begin position="157"/>
        <end position="176"/>
    </location>
</feature>
<evidence type="ECO:0000259" key="3">
    <source>
        <dbReference type="Pfam" id="PF13581"/>
    </source>
</evidence>
<dbReference type="GO" id="GO:0004674">
    <property type="term" value="F:protein serine/threonine kinase activity"/>
    <property type="evidence" value="ECO:0007669"/>
    <property type="project" value="UniProtKB-KW"/>
</dbReference>
<keyword evidence="2" id="KW-1133">Transmembrane helix</keyword>
<dbReference type="InterPro" id="IPR036890">
    <property type="entry name" value="HATPase_C_sf"/>
</dbReference>
<dbReference type="Pfam" id="PF13581">
    <property type="entry name" value="HATPase_c_2"/>
    <property type="match status" value="1"/>
</dbReference>
<dbReference type="HOGENOM" id="CLU_090336_14_0_11"/>
<keyword evidence="1" id="KW-0723">Serine/threonine-protein kinase</keyword>
<name>V6JMB5_STRRC</name>
<dbReference type="EMBL" id="AWQX01000399">
    <property type="protein sequence ID" value="EST17994.1"/>
    <property type="molecule type" value="Genomic_DNA"/>
</dbReference>
<gene>
    <name evidence="4" type="ORF">M878_45845</name>
</gene>
<evidence type="ECO:0000313" key="4">
    <source>
        <dbReference type="EMBL" id="EST17994.1"/>
    </source>
</evidence>
<proteinExistence type="predicted"/>
<keyword evidence="2" id="KW-0812">Transmembrane</keyword>
<reference evidence="4 5" key="1">
    <citation type="journal article" date="2014" name="Genome Announc.">
        <title>Draft Genome Sequence of Streptomyces roseochromogenes subsp. oscitans DS 12.976, Producer of the Aminocoumarin Antibiotic Clorobiocin.</title>
        <authorList>
            <person name="Ruckert C."/>
            <person name="Kalinowski J."/>
            <person name="Heide L."/>
            <person name="Apel A.K."/>
        </authorList>
    </citation>
    <scope>NUCLEOTIDE SEQUENCE [LARGE SCALE GENOMIC DNA]</scope>
    <source>
        <strain evidence="4 5">DS 12.976</strain>
        <plasmid evidence="4">pSros1</plasmid>
    </source>
</reference>
<geneLocation type="plasmid" evidence="4 5">
    <name>pSros1</name>
</geneLocation>
<accession>V6JMB5</accession>
<dbReference type="CDD" id="cd16936">
    <property type="entry name" value="HATPase_RsbW-like"/>
    <property type="match status" value="1"/>
</dbReference>